<accession>A0A8K0JLU5</accession>
<dbReference type="SUPFAM" id="SSF54826">
    <property type="entry name" value="Enolase N-terminal domain-like"/>
    <property type="match status" value="1"/>
</dbReference>
<dbReference type="Pfam" id="PF13378">
    <property type="entry name" value="MR_MLE_C"/>
    <property type="match status" value="1"/>
</dbReference>
<dbReference type="InterPro" id="IPR013341">
    <property type="entry name" value="Mandelate_racemase_N_dom"/>
</dbReference>
<keyword evidence="2" id="KW-0479">Metal-binding</keyword>
<evidence type="ECO:0000256" key="3">
    <source>
        <dbReference type="ARBA" id="ARBA00022842"/>
    </source>
</evidence>
<dbReference type="SUPFAM" id="SSF51604">
    <property type="entry name" value="Enolase C-terminal domain-like"/>
    <property type="match status" value="1"/>
</dbReference>
<evidence type="ECO:0000313" key="6">
    <source>
        <dbReference type="Proteomes" id="UP000812966"/>
    </source>
</evidence>
<evidence type="ECO:0000256" key="2">
    <source>
        <dbReference type="ARBA" id="ARBA00022723"/>
    </source>
</evidence>
<sequence length="424" mass="47269">MSANGTTPFPKIVSIETFVPSSEGAGGDYHRQKTDHWIVQGNISNPMSMFPEWASSRTIWGIGVLGSLFVKVTADDGTVGYATGFGGPPACWLIEEHFKRFVVGQDPRNTNVMWEQMYRASMFYGRRGLPILAISVVDLAIWDLLGKIRNEPVFKMIGGRTKPKIPLYLTGPLPAEAKRMGFWGGKVPLPHGPHEGDTGMKKNVEFLKKCRADVGPDFPIMVDCYMSLNVHYAVQLAQKCIDEGINIKWWEEVLNPDDVAGHKLLKERMPTVTWTTGEHEYNRYGCRELIKDRAVDILQADVMWVGGLTELMKVNSLCMAHDIPLVPHGSGPYSYHAIMSFPNSQFCEYIANSPDGKSIHPCFGDLFLDEPLPIGGKIDLDETKPGFGMTLNPKAKLVPYNQFFQSNPSHTLGKADQVQPEETH</sequence>
<protein>
    <recommendedName>
        <fullName evidence="4">Mandelate racemase/muconate lactonizing enzyme C-terminal domain-containing protein</fullName>
    </recommendedName>
</protein>
<dbReference type="InterPro" id="IPR029017">
    <property type="entry name" value="Enolase-like_N"/>
</dbReference>
<evidence type="ECO:0000259" key="4">
    <source>
        <dbReference type="SMART" id="SM00922"/>
    </source>
</evidence>
<dbReference type="GO" id="GO:0050032">
    <property type="term" value="F:L-rhamnonate dehydratase activity"/>
    <property type="evidence" value="ECO:0007669"/>
    <property type="project" value="InterPro"/>
</dbReference>
<keyword evidence="3" id="KW-0460">Magnesium</keyword>
<evidence type="ECO:0000313" key="5">
    <source>
        <dbReference type="EMBL" id="KAG7532002.1"/>
    </source>
</evidence>
<feature type="domain" description="Mandelate racemase/muconate lactonizing enzyme C-terminal" evidence="4">
    <location>
        <begin position="174"/>
        <end position="272"/>
    </location>
</feature>
<gene>
    <name evidence="5" type="ORF">FFLO_03941</name>
</gene>
<name>A0A8K0JLU5_9TREE</name>
<keyword evidence="6" id="KW-1185">Reference proteome</keyword>
<dbReference type="InterPro" id="IPR046945">
    <property type="entry name" value="RHMD-like"/>
</dbReference>
<dbReference type="SMART" id="SM00922">
    <property type="entry name" value="MR_MLE"/>
    <property type="match status" value="1"/>
</dbReference>
<comment type="caution">
    <text evidence="5">The sequence shown here is derived from an EMBL/GenBank/DDBJ whole genome shotgun (WGS) entry which is preliminary data.</text>
</comment>
<dbReference type="Gene3D" id="3.30.390.10">
    <property type="entry name" value="Enolase-like, N-terminal domain"/>
    <property type="match status" value="1"/>
</dbReference>
<dbReference type="PANTHER" id="PTHR13794">
    <property type="entry name" value="ENOLASE SUPERFAMILY, MANDELATE RACEMASE"/>
    <property type="match status" value="1"/>
</dbReference>
<dbReference type="Proteomes" id="UP000812966">
    <property type="component" value="Unassembled WGS sequence"/>
</dbReference>
<dbReference type="AlphaFoldDB" id="A0A8K0JLU5"/>
<dbReference type="Gene3D" id="3.20.20.120">
    <property type="entry name" value="Enolase-like C-terminal domain"/>
    <property type="match status" value="1"/>
</dbReference>
<dbReference type="FunFam" id="3.20.20.120:FF:000005">
    <property type="entry name" value="Putative L-rhamnonate dehydratase"/>
    <property type="match status" value="1"/>
</dbReference>
<dbReference type="InterPro" id="IPR023444">
    <property type="entry name" value="L-Rhamnon_dehydrat"/>
</dbReference>
<evidence type="ECO:0000256" key="1">
    <source>
        <dbReference type="ARBA" id="ARBA00001946"/>
    </source>
</evidence>
<dbReference type="InterPro" id="IPR029065">
    <property type="entry name" value="Enolase_C-like"/>
</dbReference>
<dbReference type="SFLD" id="SFLDS00001">
    <property type="entry name" value="Enolase"/>
    <property type="match status" value="1"/>
</dbReference>
<dbReference type="GO" id="GO:0000287">
    <property type="term" value="F:magnesium ion binding"/>
    <property type="evidence" value="ECO:0007669"/>
    <property type="project" value="TreeGrafter"/>
</dbReference>
<dbReference type="NCBIfam" id="NF011968">
    <property type="entry name" value="PRK15440.1"/>
    <property type="match status" value="1"/>
</dbReference>
<reference evidence="5" key="1">
    <citation type="submission" date="2020-04" db="EMBL/GenBank/DDBJ databases">
        <title>Analysis of mating type loci in Filobasidium floriforme.</title>
        <authorList>
            <person name="Nowrousian M."/>
        </authorList>
    </citation>
    <scope>NUCLEOTIDE SEQUENCE</scope>
    <source>
        <strain evidence="5">CBS 6242</strain>
    </source>
</reference>
<organism evidence="5 6">
    <name type="scientific">Filobasidium floriforme</name>
    <dbReference type="NCBI Taxonomy" id="5210"/>
    <lineage>
        <taxon>Eukaryota</taxon>
        <taxon>Fungi</taxon>
        <taxon>Dikarya</taxon>
        <taxon>Basidiomycota</taxon>
        <taxon>Agaricomycotina</taxon>
        <taxon>Tremellomycetes</taxon>
        <taxon>Filobasidiales</taxon>
        <taxon>Filobasidiaceae</taxon>
        <taxon>Filobasidium</taxon>
    </lineage>
</organism>
<proteinExistence type="predicted"/>
<dbReference type="SFLD" id="SFLDG00179">
    <property type="entry name" value="mandelate_racemase"/>
    <property type="match status" value="1"/>
</dbReference>
<dbReference type="EMBL" id="JABELV010000077">
    <property type="protein sequence ID" value="KAG7532002.1"/>
    <property type="molecule type" value="Genomic_DNA"/>
</dbReference>
<dbReference type="InterPro" id="IPR013342">
    <property type="entry name" value="Mandelate_racemase_C"/>
</dbReference>
<dbReference type="GO" id="GO:0016052">
    <property type="term" value="P:carbohydrate catabolic process"/>
    <property type="evidence" value="ECO:0007669"/>
    <property type="project" value="TreeGrafter"/>
</dbReference>
<comment type="cofactor">
    <cofactor evidence="1">
        <name>Mg(2+)</name>
        <dbReference type="ChEBI" id="CHEBI:18420"/>
    </cofactor>
</comment>
<dbReference type="CDD" id="cd03327">
    <property type="entry name" value="MR_like_2"/>
    <property type="match status" value="1"/>
</dbReference>
<dbReference type="InterPro" id="IPR036849">
    <property type="entry name" value="Enolase-like_C_sf"/>
</dbReference>
<dbReference type="Pfam" id="PF02746">
    <property type="entry name" value="MR_MLE_N"/>
    <property type="match status" value="1"/>
</dbReference>
<dbReference type="PANTHER" id="PTHR13794:SF58">
    <property type="entry name" value="MITOCHONDRIAL ENOLASE SUPERFAMILY MEMBER 1"/>
    <property type="match status" value="1"/>
</dbReference>